<dbReference type="NCBIfam" id="TIGR00260">
    <property type="entry name" value="thrC"/>
    <property type="match status" value="1"/>
</dbReference>
<dbReference type="GO" id="GO:0004794">
    <property type="term" value="F:threonine deaminase activity"/>
    <property type="evidence" value="ECO:0007669"/>
    <property type="project" value="TreeGrafter"/>
</dbReference>
<dbReference type="PANTHER" id="PTHR48078:SF6">
    <property type="entry name" value="L-THREONINE DEHYDRATASE CATABOLIC TDCB"/>
    <property type="match status" value="1"/>
</dbReference>
<dbReference type="EC" id="4.2.3.1" evidence="5"/>
<protein>
    <recommendedName>
        <fullName evidence="5">Threonine synthase</fullName>
        <ecNumber evidence="5">4.2.3.1</ecNumber>
    </recommendedName>
</protein>
<dbReference type="GO" id="GO:0004795">
    <property type="term" value="F:threonine synthase activity"/>
    <property type="evidence" value="ECO:0007669"/>
    <property type="project" value="UniProtKB-UniRule"/>
</dbReference>
<comment type="cofactor">
    <cofactor evidence="1 6">
        <name>pyridoxal 5'-phosphate</name>
        <dbReference type="ChEBI" id="CHEBI:597326"/>
    </cofactor>
</comment>
<sequence length="419" mass="44297">MTRATFQGYRCSLCGAEFAPQDWLYTCPHDGGNLDVVLDTPAIRQQTSPRQISAQTEPSLWRYLPLLPVDDPGGQGTPLRTAGWTPLYSPPALKAQTSLHALWVKDEGKNPTASFKDRASAVVVARARQIGAEVVVTASTGNAGAALAGMAAAVGHRAVIFAPRTAPPAKIAQLLVFGAQVILVDGNYDNAFDLTVQAAQEFGWYCRNTGYNAFTAEGKKTAALEIFEQVILPNRLDRPLCVFVSVGDGNIISGIHKGFKDLYALGWLETMPRLFGVQSTGSAAVANAFFAGTEEITPVQAATLADSISVDLPRDGVRAVRAARQTGGAYVLVSDDAILQAIAALGKAGIFAEPAGATAYAGLLEALKSGQIQPDDPVVVINTGSGLKDVKSAMRAVTEAPVIEPNLNALKRLLEKNLR</sequence>
<feature type="domain" description="Tryptophan synthase beta chain-like PALP" evidence="7">
    <location>
        <begin position="82"/>
        <end position="384"/>
    </location>
</feature>
<dbReference type="GO" id="GO:0009088">
    <property type="term" value="P:threonine biosynthetic process"/>
    <property type="evidence" value="ECO:0007669"/>
    <property type="project" value="UniProtKB-UniRule"/>
</dbReference>
<dbReference type="InterPro" id="IPR036052">
    <property type="entry name" value="TrpB-like_PALP_sf"/>
</dbReference>
<accession>E8N0V6</accession>
<evidence type="ECO:0000256" key="2">
    <source>
        <dbReference type="ARBA" id="ARBA00005517"/>
    </source>
</evidence>
<keyword evidence="9" id="KW-1185">Reference proteome</keyword>
<reference evidence="8 9" key="1">
    <citation type="submission" date="2010-12" db="EMBL/GenBank/DDBJ databases">
        <title>Whole genome sequence of Anaerolinea thermophila UNI-1.</title>
        <authorList>
            <person name="Narita-Yamada S."/>
            <person name="Kishi E."/>
            <person name="Watanabe Y."/>
            <person name="Takasaki K."/>
            <person name="Ankai A."/>
            <person name="Oguchi A."/>
            <person name="Fukui S."/>
            <person name="Takahashi M."/>
            <person name="Yashiro I."/>
            <person name="Hosoyama A."/>
            <person name="Sekiguchi Y."/>
            <person name="Hanada S."/>
            <person name="Fujita N."/>
        </authorList>
    </citation>
    <scope>NUCLEOTIDE SEQUENCE [LARGE SCALE GENOMIC DNA]</scope>
    <source>
        <strain evidence="9">DSM 14523 / JCM 11388 / NBRC 100420 / UNI-1</strain>
    </source>
</reference>
<comment type="similarity">
    <text evidence="2">Belongs to the threonine synthase family.</text>
</comment>
<dbReference type="GO" id="GO:0006565">
    <property type="term" value="P:L-serine catabolic process"/>
    <property type="evidence" value="ECO:0007669"/>
    <property type="project" value="TreeGrafter"/>
</dbReference>
<evidence type="ECO:0000256" key="3">
    <source>
        <dbReference type="ARBA" id="ARBA00022898"/>
    </source>
</evidence>
<name>E8N0V6_ANATU</name>
<feature type="modified residue" description="N6-(pyridoxal phosphate)lysine" evidence="6">
    <location>
        <position position="116"/>
    </location>
</feature>
<dbReference type="HOGENOM" id="CLU_028142_4_1_0"/>
<gene>
    <name evidence="8" type="primary">thrC</name>
    <name evidence="8" type="ordered locus">ANT_04670</name>
</gene>
<organism evidence="8 9">
    <name type="scientific">Anaerolinea thermophila (strain DSM 14523 / JCM 11388 / NBRC 100420 / UNI-1)</name>
    <dbReference type="NCBI Taxonomy" id="926569"/>
    <lineage>
        <taxon>Bacteria</taxon>
        <taxon>Bacillati</taxon>
        <taxon>Chloroflexota</taxon>
        <taxon>Anaerolineae</taxon>
        <taxon>Anaerolineales</taxon>
        <taxon>Anaerolineaceae</taxon>
        <taxon>Anaerolinea</taxon>
    </lineage>
</organism>
<dbReference type="OrthoDB" id="9778118at2"/>
<dbReference type="PANTHER" id="PTHR48078">
    <property type="entry name" value="THREONINE DEHYDRATASE, MITOCHONDRIAL-RELATED"/>
    <property type="match status" value="1"/>
</dbReference>
<dbReference type="CDD" id="cd01563">
    <property type="entry name" value="Thr-synth_1"/>
    <property type="match status" value="1"/>
</dbReference>
<dbReference type="Proteomes" id="UP000008922">
    <property type="component" value="Chromosome"/>
</dbReference>
<dbReference type="GO" id="GO:0009097">
    <property type="term" value="P:isoleucine biosynthetic process"/>
    <property type="evidence" value="ECO:0007669"/>
    <property type="project" value="TreeGrafter"/>
</dbReference>
<evidence type="ECO:0000256" key="4">
    <source>
        <dbReference type="ARBA" id="ARBA00023239"/>
    </source>
</evidence>
<dbReference type="Gene3D" id="3.40.50.1100">
    <property type="match status" value="2"/>
</dbReference>
<dbReference type="AlphaFoldDB" id="E8N0V6"/>
<dbReference type="GO" id="GO:0003941">
    <property type="term" value="F:L-serine ammonia-lyase activity"/>
    <property type="evidence" value="ECO:0007669"/>
    <property type="project" value="TreeGrafter"/>
</dbReference>
<evidence type="ECO:0000259" key="7">
    <source>
        <dbReference type="Pfam" id="PF00291"/>
    </source>
</evidence>
<dbReference type="RefSeq" id="WP_013558897.1">
    <property type="nucleotide sequence ID" value="NC_014960.1"/>
</dbReference>
<evidence type="ECO:0000256" key="5">
    <source>
        <dbReference type="NCBIfam" id="TIGR00260"/>
    </source>
</evidence>
<evidence type="ECO:0000313" key="8">
    <source>
        <dbReference type="EMBL" id="BAJ62501.1"/>
    </source>
</evidence>
<evidence type="ECO:0000313" key="9">
    <source>
        <dbReference type="Proteomes" id="UP000008922"/>
    </source>
</evidence>
<evidence type="ECO:0000256" key="1">
    <source>
        <dbReference type="ARBA" id="ARBA00001933"/>
    </source>
</evidence>
<dbReference type="Pfam" id="PF00291">
    <property type="entry name" value="PALP"/>
    <property type="match status" value="1"/>
</dbReference>
<dbReference type="InterPro" id="IPR004450">
    <property type="entry name" value="Thr_synthase-like"/>
</dbReference>
<keyword evidence="3 6" id="KW-0663">Pyridoxal phosphate</keyword>
<dbReference type="STRING" id="926569.ANT_04670"/>
<keyword evidence="4 8" id="KW-0456">Lyase</keyword>
<dbReference type="KEGG" id="atm:ANT_04670"/>
<dbReference type="InterPro" id="IPR050147">
    <property type="entry name" value="Ser/Thr_Dehydratase"/>
</dbReference>
<proteinExistence type="inferred from homology"/>
<evidence type="ECO:0000256" key="6">
    <source>
        <dbReference type="PIRSR" id="PIRSR604450-51"/>
    </source>
</evidence>
<dbReference type="InterPro" id="IPR001926">
    <property type="entry name" value="TrpB-like_PALP"/>
</dbReference>
<dbReference type="SUPFAM" id="SSF53686">
    <property type="entry name" value="Tryptophan synthase beta subunit-like PLP-dependent enzymes"/>
    <property type="match status" value="1"/>
</dbReference>
<dbReference type="eggNOG" id="COG0498">
    <property type="taxonomic scope" value="Bacteria"/>
</dbReference>
<dbReference type="InParanoid" id="E8N0V6"/>
<dbReference type="GO" id="GO:0006567">
    <property type="term" value="P:L-threonine catabolic process"/>
    <property type="evidence" value="ECO:0007669"/>
    <property type="project" value="TreeGrafter"/>
</dbReference>
<dbReference type="EMBL" id="AP012029">
    <property type="protein sequence ID" value="BAJ62501.1"/>
    <property type="molecule type" value="Genomic_DNA"/>
</dbReference>